<dbReference type="CDD" id="cd00776">
    <property type="entry name" value="AsxRS_core"/>
    <property type="match status" value="1"/>
</dbReference>
<evidence type="ECO:0000256" key="6">
    <source>
        <dbReference type="ARBA" id="ARBA00022598"/>
    </source>
</evidence>
<dbReference type="InterPro" id="IPR002312">
    <property type="entry name" value="Asp/Asn-tRNA-synth_IIb"/>
</dbReference>
<dbReference type="Gene3D" id="1.20.1250.20">
    <property type="entry name" value="MFS general substrate transporter like domains"/>
    <property type="match status" value="2"/>
</dbReference>
<feature type="transmembrane region" description="Helical" evidence="13">
    <location>
        <begin position="337"/>
        <end position="355"/>
    </location>
</feature>
<dbReference type="CDD" id="cd04320">
    <property type="entry name" value="AspRS_cyto_N"/>
    <property type="match status" value="1"/>
</dbReference>
<evidence type="ECO:0000256" key="3">
    <source>
        <dbReference type="ARBA" id="ARBA00005312"/>
    </source>
</evidence>
<feature type="region of interest" description="Disordered" evidence="12">
    <location>
        <begin position="658"/>
        <end position="698"/>
    </location>
</feature>
<feature type="compositionally biased region" description="Polar residues" evidence="12">
    <location>
        <begin position="1"/>
        <end position="19"/>
    </location>
</feature>
<comment type="similarity">
    <text evidence="3">Belongs to the class-II aminoacyl-tRNA synthetase family. Type 2 subfamily.</text>
</comment>
<evidence type="ECO:0000259" key="14">
    <source>
        <dbReference type="PROSITE" id="PS50850"/>
    </source>
</evidence>
<keyword evidence="6" id="KW-0436">Ligase</keyword>
<feature type="transmembrane region" description="Helical" evidence="13">
    <location>
        <begin position="393"/>
        <end position="414"/>
    </location>
</feature>
<keyword evidence="13" id="KW-0812">Transmembrane</keyword>
<reference evidence="16 17" key="1">
    <citation type="submission" date="2021-06" db="EMBL/GenBank/DDBJ databases">
        <title>Candida outbreak in Lebanon.</title>
        <authorList>
            <person name="Finianos M."/>
        </authorList>
    </citation>
    <scope>NUCLEOTIDE SEQUENCE [LARGE SCALE GENOMIC DNA]</scope>
    <source>
        <strain evidence="16">CA3LBN</strain>
    </source>
</reference>
<dbReference type="NCBIfam" id="TIGR00458">
    <property type="entry name" value="aspS_nondisc"/>
    <property type="match status" value="1"/>
</dbReference>
<sequence length="1172" mass="132219">MSPKENSTVLVEEASANSESVRKDASRVTVDSYKEEDEDFSDIDEKKLLRKLDLRLIPLFTVLYLLSFLDRGNIGNAKIEGLPEDLGLTGNQFNMALLVFFVFYAVLEMPSNMVLHRVKPNIYIPATMVIWSIIMTLMGTVNNYNQLLATRALLGIFEAPLFPGISYLLSMYYSKREILVRQAIFFSAATLAGAFSGLLAAAIAQMRGIGGYNGWRWIFILEGLLTFIVGVFSFTCFPSYPKDCKFLTEKERRFVMHKIKHSTNVIEKNTDGDDIPQVVRAEDNSRDRRYLWAVAKDWQVWLQLLALYGVNVPLYAVSLFSPTIIHSLGYSTTESQLLGVPPYVLATCMCVLQSWLSGRTGYRAPFLIFDCLCICVGFAICLGVDAVTTPGAVYGGMYFISFGCAAYPLVVIWLSNNLSGSYKRALGMGIQIGLGNLSGVFASNFYRTQDTPQYKLGHALGCGFAGMGLLVAIVLVACYTSINKKRKQEIAEGKWDNVSEEELMKKGDKSPYFIYRCLGDQADKYQYTIQGTKGLFYSPKEMRAFDRTLDARLHYCLMHSATLASLSWGANEEYEAQFDWSDQSSTSEAEYNTRWNDWNGLYRQNYGIGLIRFFTILNTTMSEETKDLKNLSLEEKPEGVILGEDGQPLSKKALKKLEKEKEKAKKKAEREAQLAKEKAEKEAHAANDPSKANYGKLPLINSSTKSGVQRVKIADLSAKNDGQEVVFRARAHNSRQQGATMVFMTLRQQSNLIQGLLKSNGESISKQMVKWAGSINLESIVLIHGVIKKVDEPVKSATVQDAEIHITKIYTIQETPEQLPMLIEDASRSDAEAEAAGLPVVNLDTRLDSRVIDLRTPTNQAIFRIQHGICELFREFLSKKGFTEIHTPKILGAASEGGSNVFEVSYFKRSAYLAQSPQFYKQQLIASDFEKVFEVAPVFRAENSNTHRHMTEFVGLDLEMAFEEHYDEVMEVLQDLFIFIFTELKSRYGDAIATVRKQFPVEDFKLPADGKMVRLHFKEGIAMLREAGKEVDDFEDLSTENEKFLGKLVRDKYDTDFYILDKFPLAVRPFYTMPDSEDPRYSNSYDFFMRGEEILSGAQRIHDPELLKERMAAHGVDYSTEGVSDYVDAFTYGCAPHAGGGIGLERVLMFFLDLKNIRRASLFPRDPRRLRP</sequence>
<feature type="transmembrane region" description="Helical" evidence="13">
    <location>
        <begin position="89"/>
        <end position="110"/>
    </location>
</feature>
<keyword evidence="13" id="KW-0472">Membrane</keyword>
<feature type="transmembrane region" description="Helical" evidence="13">
    <location>
        <begin position="217"/>
        <end position="237"/>
    </location>
</feature>
<dbReference type="InterPro" id="IPR020846">
    <property type="entry name" value="MFS_dom"/>
</dbReference>
<keyword evidence="17" id="KW-1185">Reference proteome</keyword>
<keyword evidence="7" id="KW-0547">Nucleotide-binding</keyword>
<dbReference type="NCBIfam" id="NF003483">
    <property type="entry name" value="PRK05159.1"/>
    <property type="match status" value="1"/>
</dbReference>
<evidence type="ECO:0000256" key="7">
    <source>
        <dbReference type="ARBA" id="ARBA00022741"/>
    </source>
</evidence>
<dbReference type="Gene3D" id="3.30.930.10">
    <property type="entry name" value="Bira Bifunctional Protein, Domain 2"/>
    <property type="match status" value="1"/>
</dbReference>
<feature type="transmembrane region" description="Helical" evidence="13">
    <location>
        <begin position="458"/>
        <end position="479"/>
    </location>
</feature>
<feature type="domain" description="Major facilitator superfamily (MFS) profile" evidence="14">
    <location>
        <begin position="56"/>
        <end position="486"/>
    </location>
</feature>
<dbReference type="Gene3D" id="2.40.50.140">
    <property type="entry name" value="Nucleic acid-binding proteins"/>
    <property type="match status" value="1"/>
</dbReference>
<evidence type="ECO:0000313" key="16">
    <source>
        <dbReference type="EMBL" id="QWU89438.1"/>
    </source>
</evidence>
<dbReference type="PROSITE" id="PS50862">
    <property type="entry name" value="AA_TRNA_LIGASE_II"/>
    <property type="match status" value="1"/>
</dbReference>
<evidence type="ECO:0000256" key="11">
    <source>
        <dbReference type="ARBA" id="ARBA00047904"/>
    </source>
</evidence>
<evidence type="ECO:0000256" key="13">
    <source>
        <dbReference type="SAM" id="Phobius"/>
    </source>
</evidence>
<keyword evidence="13" id="KW-1133">Transmembrane helix</keyword>
<keyword evidence="5" id="KW-0963">Cytoplasm</keyword>
<dbReference type="EC" id="6.1.1.12" evidence="4"/>
<dbReference type="PANTHER" id="PTHR43450">
    <property type="entry name" value="ASPARTYL-TRNA SYNTHETASE"/>
    <property type="match status" value="1"/>
</dbReference>
<keyword evidence="8" id="KW-0067">ATP-binding</keyword>
<dbReference type="PROSITE" id="PS50850">
    <property type="entry name" value="MFS"/>
    <property type="match status" value="1"/>
</dbReference>
<evidence type="ECO:0000256" key="12">
    <source>
        <dbReference type="SAM" id="MobiDB-lite"/>
    </source>
</evidence>
<evidence type="ECO:0000256" key="8">
    <source>
        <dbReference type="ARBA" id="ARBA00022840"/>
    </source>
</evidence>
<evidence type="ECO:0000256" key="10">
    <source>
        <dbReference type="ARBA" id="ARBA00023146"/>
    </source>
</evidence>
<dbReference type="InterPro" id="IPR036259">
    <property type="entry name" value="MFS_trans_sf"/>
</dbReference>
<dbReference type="PRINTS" id="PR01042">
    <property type="entry name" value="TRNASYNTHASP"/>
</dbReference>
<accession>A0ABX8IAC1</accession>
<feature type="transmembrane region" description="Helical" evidence="13">
    <location>
        <begin position="122"/>
        <end position="141"/>
    </location>
</feature>
<feature type="transmembrane region" description="Helical" evidence="13">
    <location>
        <begin position="153"/>
        <end position="172"/>
    </location>
</feature>
<dbReference type="PANTHER" id="PTHR43450:SF1">
    <property type="entry name" value="ASPARTATE--TRNA LIGASE, CYTOPLASMIC"/>
    <property type="match status" value="1"/>
</dbReference>
<dbReference type="Pfam" id="PF07690">
    <property type="entry name" value="MFS_1"/>
    <property type="match status" value="1"/>
</dbReference>
<evidence type="ECO:0000256" key="4">
    <source>
        <dbReference type="ARBA" id="ARBA00012841"/>
    </source>
</evidence>
<comment type="catalytic activity">
    <reaction evidence="11">
        <text>tRNA(Asp) + L-aspartate + ATP = L-aspartyl-tRNA(Asp) + AMP + diphosphate</text>
        <dbReference type="Rhea" id="RHEA:19649"/>
        <dbReference type="Rhea" id="RHEA-COMP:9660"/>
        <dbReference type="Rhea" id="RHEA-COMP:9678"/>
        <dbReference type="ChEBI" id="CHEBI:29991"/>
        <dbReference type="ChEBI" id="CHEBI:30616"/>
        <dbReference type="ChEBI" id="CHEBI:33019"/>
        <dbReference type="ChEBI" id="CHEBI:78442"/>
        <dbReference type="ChEBI" id="CHEBI:78516"/>
        <dbReference type="ChEBI" id="CHEBI:456215"/>
        <dbReference type="EC" id="6.1.1.12"/>
    </reaction>
</comment>
<dbReference type="InterPro" id="IPR012340">
    <property type="entry name" value="NA-bd_OB-fold"/>
</dbReference>
<feature type="region of interest" description="Disordered" evidence="12">
    <location>
        <begin position="1"/>
        <end position="28"/>
    </location>
</feature>
<feature type="transmembrane region" description="Helical" evidence="13">
    <location>
        <begin position="367"/>
        <end position="387"/>
    </location>
</feature>
<comment type="subcellular location">
    <subcellularLocation>
        <location evidence="2">Cytoplasm</location>
    </subcellularLocation>
    <subcellularLocation>
        <location evidence="1">Membrane</location>
        <topology evidence="1">Multi-pass membrane protein</topology>
    </subcellularLocation>
</comment>
<dbReference type="SUPFAM" id="SSF55681">
    <property type="entry name" value="Class II aaRS and biotin synthetases"/>
    <property type="match status" value="1"/>
</dbReference>
<name>A0ABX8IAC1_9ASCO</name>
<feature type="transmembrane region" description="Helical" evidence="13">
    <location>
        <begin position="184"/>
        <end position="205"/>
    </location>
</feature>
<keyword evidence="10" id="KW-0030">Aminoacyl-tRNA synthetase</keyword>
<dbReference type="InterPro" id="IPR045864">
    <property type="entry name" value="aa-tRNA-synth_II/BPL/LPL"/>
</dbReference>
<evidence type="ECO:0000313" key="17">
    <source>
        <dbReference type="Proteomes" id="UP000825434"/>
    </source>
</evidence>
<protein>
    <recommendedName>
        <fullName evidence="4">aspartate--tRNA ligase</fullName>
        <ecNumber evidence="4">6.1.1.12</ecNumber>
    </recommendedName>
</protein>
<dbReference type="InterPro" id="IPR011701">
    <property type="entry name" value="MFS"/>
</dbReference>
<dbReference type="SUPFAM" id="SSF50249">
    <property type="entry name" value="Nucleic acid-binding proteins"/>
    <property type="match status" value="1"/>
</dbReference>
<evidence type="ECO:0000256" key="5">
    <source>
        <dbReference type="ARBA" id="ARBA00022490"/>
    </source>
</evidence>
<dbReference type="HAMAP" id="MF_02075">
    <property type="entry name" value="Asp_tRNA_synth_type2"/>
    <property type="match status" value="1"/>
</dbReference>
<feature type="transmembrane region" description="Helical" evidence="13">
    <location>
        <begin position="298"/>
        <end position="317"/>
    </location>
</feature>
<keyword evidence="9" id="KW-0648">Protein biosynthesis</keyword>
<gene>
    <name evidence="16" type="ORF">CA3LBN_003761</name>
</gene>
<dbReference type="Proteomes" id="UP000825434">
    <property type="component" value="Chromosome 4"/>
</dbReference>
<dbReference type="Pfam" id="PF00152">
    <property type="entry name" value="tRNA-synt_2"/>
    <property type="match status" value="1"/>
</dbReference>
<dbReference type="SUPFAM" id="SSF103473">
    <property type="entry name" value="MFS general substrate transporter"/>
    <property type="match status" value="1"/>
</dbReference>
<feature type="domain" description="Aminoacyl-transfer RNA synthetases class-II family profile" evidence="15">
    <location>
        <begin position="863"/>
        <end position="1172"/>
    </location>
</feature>
<dbReference type="EMBL" id="CP076664">
    <property type="protein sequence ID" value="QWU89438.1"/>
    <property type="molecule type" value="Genomic_DNA"/>
</dbReference>
<evidence type="ECO:0000259" key="15">
    <source>
        <dbReference type="PROSITE" id="PS50862"/>
    </source>
</evidence>
<evidence type="ECO:0000256" key="2">
    <source>
        <dbReference type="ARBA" id="ARBA00004496"/>
    </source>
</evidence>
<proteinExistence type="inferred from homology"/>
<evidence type="ECO:0000256" key="1">
    <source>
        <dbReference type="ARBA" id="ARBA00004141"/>
    </source>
</evidence>
<dbReference type="InterPro" id="IPR004364">
    <property type="entry name" value="Aa-tRNA-synt_II"/>
</dbReference>
<organism evidence="16 17">
    <name type="scientific">Candidozyma haemuli</name>
    <dbReference type="NCBI Taxonomy" id="45357"/>
    <lineage>
        <taxon>Eukaryota</taxon>
        <taxon>Fungi</taxon>
        <taxon>Dikarya</taxon>
        <taxon>Ascomycota</taxon>
        <taxon>Saccharomycotina</taxon>
        <taxon>Pichiomycetes</taxon>
        <taxon>Metschnikowiaceae</taxon>
        <taxon>Candidozyma</taxon>
    </lineage>
</organism>
<dbReference type="InterPro" id="IPR004523">
    <property type="entry name" value="Asp-tRNA_synthase_2"/>
</dbReference>
<feature type="compositionally biased region" description="Basic and acidic residues" evidence="12">
    <location>
        <begin position="658"/>
        <end position="685"/>
    </location>
</feature>
<evidence type="ECO:0000256" key="9">
    <source>
        <dbReference type="ARBA" id="ARBA00022917"/>
    </source>
</evidence>
<dbReference type="InterPro" id="IPR006195">
    <property type="entry name" value="aa-tRNA-synth_II"/>
</dbReference>